<feature type="region of interest" description="Disordered" evidence="1">
    <location>
        <begin position="90"/>
        <end position="112"/>
    </location>
</feature>
<dbReference type="AlphaFoldDB" id="A0A2I9D5B0"/>
<sequence length="112" mass="11874">MKTRDQLKAALEALKGLEGATVVLRGKKAPPEAARLVVLDHIVSTPIGTYEADSDQVVVQVGAYAEAYDGALALAEEAHALLDAAGFLRQSDRPAPFDPGDAQRGVLTDYTR</sequence>
<evidence type="ECO:0000313" key="2">
    <source>
        <dbReference type="EMBL" id="GBF05846.1"/>
    </source>
</evidence>
<keyword evidence="3" id="KW-1185">Reference proteome</keyword>
<evidence type="ECO:0000256" key="1">
    <source>
        <dbReference type="SAM" id="MobiDB-lite"/>
    </source>
</evidence>
<dbReference type="RefSeq" id="WP_103129263.1">
    <property type="nucleotide sequence ID" value="NZ_BFAG01000006.1"/>
</dbReference>
<dbReference type="EMBL" id="BFAG01000006">
    <property type="protein sequence ID" value="GBF05846.1"/>
    <property type="molecule type" value="Genomic_DNA"/>
</dbReference>
<name>A0A2I9D5B0_9DEIO</name>
<protein>
    <submittedName>
        <fullName evidence="2">Uncharacterized protein</fullName>
    </submittedName>
</protein>
<evidence type="ECO:0000313" key="3">
    <source>
        <dbReference type="Proteomes" id="UP000236569"/>
    </source>
</evidence>
<reference evidence="3" key="1">
    <citation type="submission" date="2018-01" db="EMBL/GenBank/DDBJ databases">
        <title>Draft Genome Sequence of the Radioresistant Bacterium Deinococcus aerius TR0125, Isolated from the Higher Atmosphere above Japan.</title>
        <authorList>
            <person name="Satoh K."/>
            <person name="Arai H."/>
            <person name="Sanzen T."/>
            <person name="Kawaguchi Y."/>
            <person name="Hayashi H."/>
            <person name="Yokobori S."/>
            <person name="Yamagishi A."/>
            <person name="Oono Y."/>
            <person name="Narumi I."/>
        </authorList>
    </citation>
    <scope>NUCLEOTIDE SEQUENCE [LARGE SCALE GENOMIC DNA]</scope>
    <source>
        <strain evidence="3">TR0125</strain>
    </source>
</reference>
<proteinExistence type="predicted"/>
<organism evidence="2 3">
    <name type="scientific">Deinococcus aerius</name>
    <dbReference type="NCBI Taxonomy" id="200253"/>
    <lineage>
        <taxon>Bacteria</taxon>
        <taxon>Thermotogati</taxon>
        <taxon>Deinococcota</taxon>
        <taxon>Deinococci</taxon>
        <taxon>Deinococcales</taxon>
        <taxon>Deinococcaceae</taxon>
        <taxon>Deinococcus</taxon>
    </lineage>
</organism>
<dbReference type="Proteomes" id="UP000236569">
    <property type="component" value="Unassembled WGS sequence"/>
</dbReference>
<accession>A0A2I9D5B0</accession>
<comment type="caution">
    <text evidence="2">The sequence shown here is derived from an EMBL/GenBank/DDBJ whole genome shotgun (WGS) entry which is preliminary data.</text>
</comment>
<gene>
    <name evidence="2" type="ORF">DAERI_060106</name>
</gene>